<evidence type="ECO:0000259" key="2">
    <source>
        <dbReference type="Pfam" id="PF14581"/>
    </source>
</evidence>
<evidence type="ECO:0008006" key="5">
    <source>
        <dbReference type="Google" id="ProtNLM"/>
    </source>
</evidence>
<dbReference type="HOGENOM" id="CLU_966113_0_0_9"/>
<dbReference type="AlphaFoldDB" id="E7MPB2"/>
<comment type="caution">
    <text evidence="3">The sequence shown here is derived from an EMBL/GenBank/DDBJ whole genome shotgun (WGS) entry which is preliminary data.</text>
</comment>
<dbReference type="InterPro" id="IPR027945">
    <property type="entry name" value="SseB_C"/>
</dbReference>
<protein>
    <recommendedName>
        <fullName evidence="5">SseB protein N-terminal domain-containing protein</fullName>
    </recommendedName>
</protein>
<feature type="domain" description="SseB protein C-terminal" evidence="2">
    <location>
        <begin position="185"/>
        <end position="284"/>
    </location>
</feature>
<dbReference type="EMBL" id="AECQ01000028">
    <property type="protein sequence ID" value="EFW24017.1"/>
    <property type="molecule type" value="Genomic_DNA"/>
</dbReference>
<dbReference type="Pfam" id="PF07179">
    <property type="entry name" value="SseB"/>
    <property type="match status" value="1"/>
</dbReference>
<organism evidence="3 4">
    <name type="scientific">Solobacterium moorei F0204</name>
    <dbReference type="NCBI Taxonomy" id="706433"/>
    <lineage>
        <taxon>Bacteria</taxon>
        <taxon>Bacillati</taxon>
        <taxon>Bacillota</taxon>
        <taxon>Erysipelotrichia</taxon>
        <taxon>Erysipelotrichales</taxon>
        <taxon>Erysipelotrichaceae</taxon>
        <taxon>Solobacterium</taxon>
    </lineage>
</organism>
<dbReference type="Pfam" id="PF14581">
    <property type="entry name" value="SseB_C"/>
    <property type="match status" value="1"/>
</dbReference>
<gene>
    <name evidence="3" type="ORF">HMPREF9430_01392</name>
</gene>
<proteinExistence type="predicted"/>
<evidence type="ECO:0000313" key="4">
    <source>
        <dbReference type="Proteomes" id="UP000004097"/>
    </source>
</evidence>
<evidence type="ECO:0000259" key="1">
    <source>
        <dbReference type="Pfam" id="PF07179"/>
    </source>
</evidence>
<name>E7MPB2_9FIRM</name>
<evidence type="ECO:0000313" key="3">
    <source>
        <dbReference type="EMBL" id="EFW24017.1"/>
    </source>
</evidence>
<accession>E7MPB2</accession>
<feature type="domain" description="SseB protein N-terminal" evidence="1">
    <location>
        <begin position="40"/>
        <end position="167"/>
    </location>
</feature>
<dbReference type="InterPro" id="IPR009839">
    <property type="entry name" value="SseB_N"/>
</dbReference>
<dbReference type="Proteomes" id="UP000004097">
    <property type="component" value="Unassembled WGS sequence"/>
</dbReference>
<keyword evidence="4" id="KW-1185">Reference proteome</keyword>
<dbReference type="eggNOG" id="ENOG5031R80">
    <property type="taxonomic scope" value="Bacteria"/>
</dbReference>
<dbReference type="STRING" id="706433.HMPREF9430_01392"/>
<reference evidence="3 4" key="1">
    <citation type="submission" date="2010-08" db="EMBL/GenBank/DDBJ databases">
        <authorList>
            <person name="Weinstock G."/>
            <person name="Sodergren E."/>
            <person name="Clifton S."/>
            <person name="Fulton L."/>
            <person name="Fulton B."/>
            <person name="Courtney L."/>
            <person name="Fronick C."/>
            <person name="Harrison M."/>
            <person name="Strong C."/>
            <person name="Farmer C."/>
            <person name="Delahaunty K."/>
            <person name="Markovic C."/>
            <person name="Hall O."/>
            <person name="Minx P."/>
            <person name="Tomlinson C."/>
            <person name="Mitreva M."/>
            <person name="Hou S."/>
            <person name="Chen J."/>
            <person name="Wollam A."/>
            <person name="Pepin K.H."/>
            <person name="Johnson M."/>
            <person name="Bhonagiri V."/>
            <person name="Zhang X."/>
            <person name="Suruliraj S."/>
            <person name="Warren W."/>
            <person name="Chinwalla A."/>
            <person name="Mardis E.R."/>
            <person name="Wilson R.K."/>
        </authorList>
    </citation>
    <scope>NUCLEOTIDE SEQUENCE [LARGE SCALE GENOMIC DNA]</scope>
    <source>
        <strain evidence="3 4">F0204</strain>
    </source>
</reference>
<sequence>MNDSKKKRIITKNVKEYIMSNKKAKIQQGTIAPVTNPEVKKAINNLKLGSTPEKQEALSNALKKARLLAPCNFDVELKPNHKGVLPTVNPTQIKFFLINTNDGKAFFPAFTDVEESTKFKVAGDKDDMPKNIVRTIQEYDVLLSDPNSKVQGVIINPGSDNIVIPKALIALLVGRVKPKSVQPTAPMNVTYSEPNVYPTRLVNAVYDYCETNDAVSRVWLKAKLYGPAMTFFLVVEAEKPEHDILTKIHDAAVPHAKDLPVEVVFINNELRKNVIKEAVAMYDRNISF</sequence>